<dbReference type="PANTHER" id="PTHR30399">
    <property type="entry name" value="UNCHARACTERIZED PROTEIN YGJP"/>
    <property type="match status" value="1"/>
</dbReference>
<evidence type="ECO:0000259" key="1">
    <source>
        <dbReference type="Pfam" id="PF01863"/>
    </source>
</evidence>
<dbReference type="Gene3D" id="3.30.2010.10">
    <property type="entry name" value="Metalloproteases ('zincins'), catalytic domain"/>
    <property type="match status" value="1"/>
</dbReference>
<dbReference type="Proteomes" id="UP000468864">
    <property type="component" value="Unassembled WGS sequence"/>
</dbReference>
<proteinExistence type="predicted"/>
<dbReference type="AlphaFoldDB" id="A0A6N9ZLC1"/>
<evidence type="ECO:0000313" key="2">
    <source>
        <dbReference type="EMBL" id="NEH94091.1"/>
    </source>
</evidence>
<reference evidence="2 3" key="1">
    <citation type="submission" date="2019-12" db="EMBL/GenBank/DDBJ databases">
        <title>Rhizobium genotypes associated with high levels of biological nitrogen fixation by grain legumes in a temperate-maritime cropping system.</title>
        <authorList>
            <person name="Maluk M."/>
            <person name="Francesc Ferrando Molina F."/>
            <person name="Lopez Del Egido L."/>
            <person name="Lafos M."/>
            <person name="Langarica-Fuentes A."/>
            <person name="Gebre Yohannes G."/>
            <person name="Young M.W."/>
            <person name="Martin P."/>
            <person name="Gantlett R."/>
            <person name="Kenicer G."/>
            <person name="Hawes C."/>
            <person name="Begg G.S."/>
            <person name="Quilliam R.S."/>
            <person name="Squire G.R."/>
            <person name="Poole P.S."/>
            <person name="Young P.W."/>
            <person name="Iannetta P.M."/>
            <person name="James E.K."/>
        </authorList>
    </citation>
    <scope>NUCLEOTIDE SEQUENCE [LARGE SCALE GENOMIC DNA]</scope>
    <source>
        <strain evidence="2 3">JHI2449</strain>
    </source>
</reference>
<accession>A0A6N9ZLC1</accession>
<dbReference type="PANTHER" id="PTHR30399:SF1">
    <property type="entry name" value="UTP PYROPHOSPHATASE"/>
    <property type="match status" value="1"/>
</dbReference>
<gene>
    <name evidence="2" type="ORF">GR206_24230</name>
</gene>
<evidence type="ECO:0000313" key="3">
    <source>
        <dbReference type="Proteomes" id="UP000468864"/>
    </source>
</evidence>
<comment type="caution">
    <text evidence="2">The sequence shown here is derived from an EMBL/GenBank/DDBJ whole genome shotgun (WGS) entry which is preliminary data.</text>
</comment>
<feature type="domain" description="YgjP-like metallopeptidase" evidence="1">
    <location>
        <begin position="41"/>
        <end position="242"/>
    </location>
</feature>
<dbReference type="InterPro" id="IPR002725">
    <property type="entry name" value="YgjP-like_metallopeptidase"/>
</dbReference>
<dbReference type="Pfam" id="PF01863">
    <property type="entry name" value="YgjP-like"/>
    <property type="match status" value="1"/>
</dbReference>
<dbReference type="CDD" id="cd07344">
    <property type="entry name" value="M48_yhfN_like"/>
    <property type="match status" value="1"/>
</dbReference>
<protein>
    <submittedName>
        <fullName evidence="2">DUF45 domain-containing protein</fullName>
    </submittedName>
</protein>
<sequence>MFSLLKTRSKARKPAPPEMRTLDVAGRLMPLTIKQHDRATRITLRIEPGGRALKMTVPKGLATREVNAFLDRHQGWLLTKLAKFSTDTGLRDGGEILLRGVSHRIQHSGSLRGLTEVVSIDGIPVLRVSGMPEHVGRRIAAFLKKEARADLARLATMHAATIRAPIRSISMKDTRSRWGSCSSEGNLSFSWRIVMAPPSVIDYLAAHEVAHLKEMNHGPHFWALCGKLCPGMDEAKSWLKRHGSQLHAIDFDLAHNPENRNRFFGKDHVQI</sequence>
<name>A0A6N9ZLC1_9HYPH</name>
<dbReference type="InterPro" id="IPR053136">
    <property type="entry name" value="UTP_pyrophosphatase-like"/>
</dbReference>
<organism evidence="2 3">
    <name type="scientific">Rhizobium laguerreae</name>
    <dbReference type="NCBI Taxonomy" id="1076926"/>
    <lineage>
        <taxon>Bacteria</taxon>
        <taxon>Pseudomonadati</taxon>
        <taxon>Pseudomonadota</taxon>
        <taxon>Alphaproteobacteria</taxon>
        <taxon>Hyphomicrobiales</taxon>
        <taxon>Rhizobiaceae</taxon>
        <taxon>Rhizobium/Agrobacterium group</taxon>
        <taxon>Rhizobium</taxon>
    </lineage>
</organism>
<dbReference type="EMBL" id="WUEP01000020">
    <property type="protein sequence ID" value="NEH94091.1"/>
    <property type="molecule type" value="Genomic_DNA"/>
</dbReference>